<dbReference type="RefSeq" id="WP_264084108.1">
    <property type="nucleotide sequence ID" value="NZ_JADBEB010000001.1"/>
</dbReference>
<dbReference type="EC" id="6.2.1.-" evidence="6"/>
<evidence type="ECO:0000259" key="5">
    <source>
        <dbReference type="Pfam" id="PF13193"/>
    </source>
</evidence>
<dbReference type="InterPro" id="IPR050237">
    <property type="entry name" value="ATP-dep_AMP-bd_enzyme"/>
</dbReference>
<evidence type="ECO:0000256" key="1">
    <source>
        <dbReference type="ARBA" id="ARBA00006432"/>
    </source>
</evidence>
<dbReference type="InterPro" id="IPR000873">
    <property type="entry name" value="AMP-dep_synth/lig_dom"/>
</dbReference>
<dbReference type="Pfam" id="PF13193">
    <property type="entry name" value="AMP-binding_C"/>
    <property type="match status" value="1"/>
</dbReference>
<organism evidence="6 7">
    <name type="scientific">Plantactinospora soyae</name>
    <dbReference type="NCBI Taxonomy" id="1544732"/>
    <lineage>
        <taxon>Bacteria</taxon>
        <taxon>Bacillati</taxon>
        <taxon>Actinomycetota</taxon>
        <taxon>Actinomycetes</taxon>
        <taxon>Micromonosporales</taxon>
        <taxon>Micromonosporaceae</taxon>
        <taxon>Plantactinospora</taxon>
    </lineage>
</organism>
<dbReference type="PANTHER" id="PTHR43767:SF1">
    <property type="entry name" value="NONRIBOSOMAL PEPTIDE SYNTHASE PES1 (EUROFUNG)-RELATED"/>
    <property type="match status" value="1"/>
</dbReference>
<comment type="similarity">
    <text evidence="1">Belongs to the ATP-dependent AMP-binding enzyme family.</text>
</comment>
<dbReference type="CDD" id="cd17631">
    <property type="entry name" value="FACL_FadD13-like"/>
    <property type="match status" value="1"/>
</dbReference>
<accession>A0A927MEE6</accession>
<comment type="caution">
    <text evidence="6">The sequence shown here is derived from an EMBL/GenBank/DDBJ whole genome shotgun (WGS) entry which is preliminary data.</text>
</comment>
<dbReference type="Proteomes" id="UP000649753">
    <property type="component" value="Unassembled WGS sequence"/>
</dbReference>
<dbReference type="SUPFAM" id="SSF56801">
    <property type="entry name" value="Acetyl-CoA synthetase-like"/>
    <property type="match status" value="1"/>
</dbReference>
<dbReference type="Pfam" id="PF00501">
    <property type="entry name" value="AMP-binding"/>
    <property type="match status" value="1"/>
</dbReference>
<dbReference type="InterPro" id="IPR042099">
    <property type="entry name" value="ANL_N_sf"/>
</dbReference>
<proteinExistence type="inferred from homology"/>
<dbReference type="EMBL" id="JADBEB010000001">
    <property type="protein sequence ID" value="MBE1491576.1"/>
    <property type="molecule type" value="Genomic_DNA"/>
</dbReference>
<evidence type="ECO:0000313" key="7">
    <source>
        <dbReference type="Proteomes" id="UP000649753"/>
    </source>
</evidence>
<feature type="region of interest" description="Disordered" evidence="3">
    <location>
        <begin position="492"/>
        <end position="586"/>
    </location>
</feature>
<feature type="compositionally biased region" description="Low complexity" evidence="3">
    <location>
        <begin position="525"/>
        <end position="546"/>
    </location>
</feature>
<keyword evidence="7" id="KW-1185">Reference proteome</keyword>
<dbReference type="InterPro" id="IPR045851">
    <property type="entry name" value="AMP-bd_C_sf"/>
</dbReference>
<protein>
    <submittedName>
        <fullName evidence="6">Fatty-acyl-CoA synthase</fullName>
        <ecNumber evidence="6">6.2.1.-</ecNumber>
    </submittedName>
</protein>
<gene>
    <name evidence="6" type="ORF">H4W31_007214</name>
</gene>
<sequence>MRNEGVGSWATRRARMSPNRVALVHGDREWTYAAVADRANRAAHALRGLGVRPGDRVGYLGPNHPTFLEAFFGTGQLGAVFVPLNLRLTAPELAYILADCGVDVLLYAPGQSSVVAALRDLVALRHTVALEPGGDDPDYATLLGRAGSEPLDEPVPLDGTCVVLYTSGTTGRPKGVRLSHGNLAWNSFNVLIDVDLAADEVTLVTAPMFHVAALNQTVLPTFLKGGRSVLVPAFDPSAALELIGRHRVTFMFGVPSMFAAIAAAPGWADADLSSVRSMICGGAPVPEPLIRTYQRRGLTFMQGYGMTETSPGALFLRAADSADHAGSAGTPVFFSDVRLRDAAGGEVPPGVHGEIVVHGPNVMAGYWGRAAETAEVLSPDGWFRSGDLAIVDPDGYFHIRDRVGDMFISGGENVYPAEVEEALYQHPAVAECAVIGVDDDRWGEVGRAVVVLRSGSTVDPAELLASLDGRIARYKIPKSVVFVDVLPRTGSGKVRKSQLRRAHSTAGDAAGPAWWRTGRPPEQPAPAAADPDPDPETAATRTATVPAPAPDAVPAPTAAPVATPTPTAVPAPASGGTAEISRPDPG</sequence>
<dbReference type="NCBIfam" id="NF004837">
    <property type="entry name" value="PRK06187.1"/>
    <property type="match status" value="1"/>
</dbReference>
<dbReference type="PANTHER" id="PTHR43767">
    <property type="entry name" value="LONG-CHAIN-FATTY-ACID--COA LIGASE"/>
    <property type="match status" value="1"/>
</dbReference>
<feature type="compositionally biased region" description="Basic residues" evidence="3">
    <location>
        <begin position="493"/>
        <end position="503"/>
    </location>
</feature>
<feature type="domain" description="AMP-binding enzyme C-terminal" evidence="5">
    <location>
        <begin position="418"/>
        <end position="493"/>
    </location>
</feature>
<reference evidence="6" key="1">
    <citation type="submission" date="2020-10" db="EMBL/GenBank/DDBJ databases">
        <title>Sequencing the genomes of 1000 actinobacteria strains.</title>
        <authorList>
            <person name="Klenk H.-P."/>
        </authorList>
    </citation>
    <scope>NUCLEOTIDE SEQUENCE</scope>
    <source>
        <strain evidence="6">DSM 46832</strain>
    </source>
</reference>
<evidence type="ECO:0000259" key="4">
    <source>
        <dbReference type="Pfam" id="PF00501"/>
    </source>
</evidence>
<evidence type="ECO:0000256" key="3">
    <source>
        <dbReference type="SAM" id="MobiDB-lite"/>
    </source>
</evidence>
<evidence type="ECO:0000256" key="2">
    <source>
        <dbReference type="ARBA" id="ARBA00022598"/>
    </source>
</evidence>
<keyword evidence="2 6" id="KW-0436">Ligase</keyword>
<dbReference type="InterPro" id="IPR025110">
    <property type="entry name" value="AMP-bd_C"/>
</dbReference>
<dbReference type="PROSITE" id="PS00455">
    <property type="entry name" value="AMP_BINDING"/>
    <property type="match status" value="1"/>
</dbReference>
<dbReference type="Gene3D" id="3.40.50.12780">
    <property type="entry name" value="N-terminal domain of ligase-like"/>
    <property type="match status" value="1"/>
</dbReference>
<dbReference type="AlphaFoldDB" id="A0A927MEE6"/>
<dbReference type="Gene3D" id="3.30.300.30">
    <property type="match status" value="1"/>
</dbReference>
<name>A0A927MEE6_9ACTN</name>
<dbReference type="InterPro" id="IPR020845">
    <property type="entry name" value="AMP-binding_CS"/>
</dbReference>
<feature type="domain" description="AMP-dependent synthetase/ligase" evidence="4">
    <location>
        <begin position="12"/>
        <end position="367"/>
    </location>
</feature>
<dbReference type="FunFam" id="3.30.300.30:FF:000008">
    <property type="entry name" value="2,3-dihydroxybenzoate-AMP ligase"/>
    <property type="match status" value="1"/>
</dbReference>
<dbReference type="GO" id="GO:0016878">
    <property type="term" value="F:acid-thiol ligase activity"/>
    <property type="evidence" value="ECO:0007669"/>
    <property type="project" value="UniProtKB-ARBA"/>
</dbReference>
<evidence type="ECO:0000313" key="6">
    <source>
        <dbReference type="EMBL" id="MBE1491576.1"/>
    </source>
</evidence>
<feature type="compositionally biased region" description="Low complexity" evidence="3">
    <location>
        <begin position="554"/>
        <end position="573"/>
    </location>
</feature>